<name>A0A9J5YIG8_SOLCO</name>
<keyword evidence="2" id="KW-1185">Reference proteome</keyword>
<comment type="caution">
    <text evidence="1">The sequence shown here is derived from an EMBL/GenBank/DDBJ whole genome shotgun (WGS) entry which is preliminary data.</text>
</comment>
<reference evidence="1 2" key="1">
    <citation type="submission" date="2020-09" db="EMBL/GenBank/DDBJ databases">
        <title>De no assembly of potato wild relative species, Solanum commersonii.</title>
        <authorList>
            <person name="Cho K."/>
        </authorList>
    </citation>
    <scope>NUCLEOTIDE SEQUENCE [LARGE SCALE GENOMIC DNA]</scope>
    <source>
        <strain evidence="1">LZ3.2</strain>
        <tissue evidence="1">Leaf</tissue>
    </source>
</reference>
<protein>
    <submittedName>
        <fullName evidence="1">Uncharacterized protein</fullName>
    </submittedName>
</protein>
<dbReference type="AlphaFoldDB" id="A0A9J5YIG8"/>
<evidence type="ECO:0000313" key="2">
    <source>
        <dbReference type="Proteomes" id="UP000824120"/>
    </source>
</evidence>
<proteinExistence type="predicted"/>
<evidence type="ECO:0000313" key="1">
    <source>
        <dbReference type="EMBL" id="KAG5600531.1"/>
    </source>
</evidence>
<gene>
    <name evidence="1" type="ORF">H5410_031901</name>
</gene>
<organism evidence="1 2">
    <name type="scientific">Solanum commersonii</name>
    <name type="common">Commerson's wild potato</name>
    <name type="synonym">Commerson's nightshade</name>
    <dbReference type="NCBI Taxonomy" id="4109"/>
    <lineage>
        <taxon>Eukaryota</taxon>
        <taxon>Viridiplantae</taxon>
        <taxon>Streptophyta</taxon>
        <taxon>Embryophyta</taxon>
        <taxon>Tracheophyta</taxon>
        <taxon>Spermatophyta</taxon>
        <taxon>Magnoliopsida</taxon>
        <taxon>eudicotyledons</taxon>
        <taxon>Gunneridae</taxon>
        <taxon>Pentapetalae</taxon>
        <taxon>asterids</taxon>
        <taxon>lamiids</taxon>
        <taxon>Solanales</taxon>
        <taxon>Solanaceae</taxon>
        <taxon>Solanoideae</taxon>
        <taxon>Solaneae</taxon>
        <taxon>Solanum</taxon>
    </lineage>
</organism>
<dbReference type="Proteomes" id="UP000824120">
    <property type="component" value="Chromosome 6"/>
</dbReference>
<sequence>MAPIFEAFNMPVQVWHSQTVNDVVGRVNHMVVPVSIRNPDNPLHRLKNQPAAKEDELLALATLEAPIVELQTELATARAANIATM</sequence>
<dbReference type="EMBL" id="JACXVP010000006">
    <property type="protein sequence ID" value="KAG5600531.1"/>
    <property type="molecule type" value="Genomic_DNA"/>
</dbReference>
<accession>A0A9J5YIG8</accession>